<gene>
    <name evidence="1" type="ORF">EB03_01826</name>
</gene>
<protein>
    <submittedName>
        <fullName evidence="1">Uncharacterized protein</fullName>
    </submittedName>
</protein>
<organism evidence="1 2">
    <name type="scientific">Enterococcus hirae</name>
    <dbReference type="NCBI Taxonomy" id="1354"/>
    <lineage>
        <taxon>Bacteria</taxon>
        <taxon>Bacillati</taxon>
        <taxon>Bacillota</taxon>
        <taxon>Bacilli</taxon>
        <taxon>Lactobacillales</taxon>
        <taxon>Enterococcaceae</taxon>
        <taxon>Enterococcus</taxon>
    </lineage>
</organism>
<name>A0AB37IP81_ENTHR</name>
<dbReference type="AlphaFoldDB" id="A0AB37IP81"/>
<accession>A0AB37IP81</accession>
<evidence type="ECO:0000313" key="1">
    <source>
        <dbReference type="EMBL" id="RBT68691.1"/>
    </source>
</evidence>
<reference evidence="1 2" key="1">
    <citation type="submission" date="2015-06" db="EMBL/GenBank/DDBJ databases">
        <title>The Genome Sequence of Enterococcus hirae 88EA1.</title>
        <authorList>
            <consortium name="The Broad Institute Genomics Platform"/>
            <consortium name="The Broad Institute Genome Sequencing Center for Infectious Disease"/>
            <person name="Earl A.M."/>
            <person name="Van Tyne D."/>
            <person name="Lebreton F."/>
            <person name="Saavedra J.T."/>
            <person name="Gilmore M.S."/>
            <person name="Manson McGuire A."/>
            <person name="Clock S."/>
            <person name="Crupain M."/>
            <person name="Rangan U."/>
            <person name="Young S."/>
            <person name="Abouelleil A."/>
            <person name="Cao P."/>
            <person name="Chapman S.B."/>
            <person name="Griggs A."/>
            <person name="Priest M."/>
            <person name="Shea T."/>
            <person name="Wortman J."/>
            <person name="Nusbaum C."/>
            <person name="Birren B."/>
        </authorList>
    </citation>
    <scope>NUCLEOTIDE SEQUENCE [LARGE SCALE GENOMIC DNA]</scope>
    <source>
        <strain evidence="1 2">88EA1</strain>
    </source>
</reference>
<proteinExistence type="predicted"/>
<dbReference type="RefSeq" id="WP_162787413.1">
    <property type="nucleotide sequence ID" value="NZ_KZ846588.1"/>
</dbReference>
<comment type="caution">
    <text evidence="1">The sequence shown here is derived from an EMBL/GenBank/DDBJ whole genome shotgun (WGS) entry which is preliminary data.</text>
</comment>
<sequence length="54" mass="6223">MADIKDPDYVVKQLAEEFGVSEDSQPVEASQMLKMIARSQELYKEKAEFDKNNK</sequence>
<dbReference type="Proteomes" id="UP000253498">
    <property type="component" value="Unassembled WGS sequence"/>
</dbReference>
<dbReference type="EMBL" id="LESJ01000005">
    <property type="protein sequence ID" value="RBT68691.1"/>
    <property type="molecule type" value="Genomic_DNA"/>
</dbReference>
<evidence type="ECO:0000313" key="2">
    <source>
        <dbReference type="Proteomes" id="UP000253498"/>
    </source>
</evidence>